<sequence>MTNLFNYSLQTEDRGSGALIRGVTLATVTDTSALDKGKVKVKFHWRKQRPTNDEGGKQEPTNDGIWAGVITSNKDTRPQIEVHDVVLVAFEQGVFEYPFIIGFVWPIVKDTTD</sequence>
<keyword evidence="3" id="KW-1185">Reference proteome</keyword>
<dbReference type="Proteomes" id="UP000076925">
    <property type="component" value="Unassembled WGS sequence"/>
</dbReference>
<dbReference type="OrthoDB" id="582872at2"/>
<evidence type="ECO:0000313" key="2">
    <source>
        <dbReference type="EMBL" id="KYC36096.1"/>
    </source>
</evidence>
<organism evidence="2 3">
    <name type="scientific">Scytonema hofmannii PCC 7110</name>
    <dbReference type="NCBI Taxonomy" id="128403"/>
    <lineage>
        <taxon>Bacteria</taxon>
        <taxon>Bacillati</taxon>
        <taxon>Cyanobacteriota</taxon>
        <taxon>Cyanophyceae</taxon>
        <taxon>Nostocales</taxon>
        <taxon>Scytonemataceae</taxon>
        <taxon>Scytonema</taxon>
    </lineage>
</organism>
<proteinExistence type="predicted"/>
<feature type="region of interest" description="Disordered" evidence="1">
    <location>
        <begin position="46"/>
        <end position="68"/>
    </location>
</feature>
<gene>
    <name evidence="2" type="ORF">WA1_40875</name>
</gene>
<dbReference type="Gene3D" id="2.40.50.230">
    <property type="entry name" value="Gp5 N-terminal domain"/>
    <property type="match status" value="1"/>
</dbReference>
<dbReference type="EMBL" id="ANNX02000047">
    <property type="protein sequence ID" value="KYC36096.1"/>
    <property type="molecule type" value="Genomic_DNA"/>
</dbReference>
<dbReference type="AlphaFoldDB" id="A0A139WUH3"/>
<accession>A0A139WUH3</accession>
<evidence type="ECO:0000313" key="3">
    <source>
        <dbReference type="Proteomes" id="UP000076925"/>
    </source>
</evidence>
<protein>
    <recommendedName>
        <fullName evidence="4">Gp5/Type VI secretion system Vgr protein OB-fold domain-containing protein</fullName>
    </recommendedName>
</protein>
<evidence type="ECO:0008006" key="4">
    <source>
        <dbReference type="Google" id="ProtNLM"/>
    </source>
</evidence>
<evidence type="ECO:0000256" key="1">
    <source>
        <dbReference type="SAM" id="MobiDB-lite"/>
    </source>
</evidence>
<reference evidence="2 3" key="1">
    <citation type="journal article" date="2013" name="Genome Biol. Evol.">
        <title>Genomes of Stigonematalean cyanobacteria (subsection V) and the evolution of oxygenic photosynthesis from prokaryotes to plastids.</title>
        <authorList>
            <person name="Dagan T."/>
            <person name="Roettger M."/>
            <person name="Stucken K."/>
            <person name="Landan G."/>
            <person name="Koch R."/>
            <person name="Major P."/>
            <person name="Gould S.B."/>
            <person name="Goremykin V.V."/>
            <person name="Rippka R."/>
            <person name="Tandeau de Marsac N."/>
            <person name="Gugger M."/>
            <person name="Lockhart P.J."/>
            <person name="Allen J.F."/>
            <person name="Brune I."/>
            <person name="Maus I."/>
            <person name="Puhler A."/>
            <person name="Martin W.F."/>
        </authorList>
    </citation>
    <scope>NUCLEOTIDE SEQUENCE [LARGE SCALE GENOMIC DNA]</scope>
    <source>
        <strain evidence="2 3">PCC 7110</strain>
    </source>
</reference>
<dbReference type="STRING" id="128403.WA1_40875"/>
<dbReference type="InterPro" id="IPR037026">
    <property type="entry name" value="Vgr_OB-fold_dom_sf"/>
</dbReference>
<name>A0A139WUH3_9CYAN</name>
<dbReference type="RefSeq" id="WP_017742790.1">
    <property type="nucleotide sequence ID" value="NZ_KQ976354.1"/>
</dbReference>
<comment type="caution">
    <text evidence="2">The sequence shown here is derived from an EMBL/GenBank/DDBJ whole genome shotgun (WGS) entry which is preliminary data.</text>
</comment>